<dbReference type="Proteomes" id="UP000075418">
    <property type="component" value="Unassembled WGS sequence"/>
</dbReference>
<organism evidence="3 4">
    <name type="scientific">Staphylococcus kloosii</name>
    <dbReference type="NCBI Taxonomy" id="29384"/>
    <lineage>
        <taxon>Bacteria</taxon>
        <taxon>Bacillati</taxon>
        <taxon>Bacillota</taxon>
        <taxon>Bacilli</taxon>
        <taxon>Bacillales</taxon>
        <taxon>Staphylococcaceae</taxon>
        <taxon>Staphylococcus</taxon>
    </lineage>
</organism>
<evidence type="ECO:0000259" key="1">
    <source>
        <dbReference type="Pfam" id="PF05175"/>
    </source>
</evidence>
<dbReference type="RefSeq" id="WP_061855555.1">
    <property type="nucleotide sequence ID" value="NZ_DYVT01000080.1"/>
</dbReference>
<reference evidence="3 4" key="1">
    <citation type="submission" date="2016-02" db="EMBL/GenBank/DDBJ databases">
        <title>Draft genome sequence of hydrocarbon degrading Staphylococcus saprophyticus Strain CNV2, isolated from crude-oil contaminated soil from Noonmati Oil Refinery, Guwahati, Assam, India.</title>
        <authorList>
            <person name="Mukherjee A."/>
            <person name="Chettri B."/>
            <person name="Langpoklakpam J."/>
            <person name="Singh A.K."/>
            <person name="Chattopadhyay D.J."/>
        </authorList>
    </citation>
    <scope>NUCLEOTIDE SEQUENCE [LARGE SCALE GENOMIC DNA]</scope>
    <source>
        <strain evidence="3 4">CNV2</strain>
    </source>
</reference>
<dbReference type="EMBL" id="DYVT01000080">
    <property type="protein sequence ID" value="HJF68118.1"/>
    <property type="molecule type" value="Genomic_DNA"/>
</dbReference>
<evidence type="ECO:0000313" key="4">
    <source>
        <dbReference type="Proteomes" id="UP000075418"/>
    </source>
</evidence>
<evidence type="ECO:0000313" key="2">
    <source>
        <dbReference type="EMBL" id="HJF68118.1"/>
    </source>
</evidence>
<sequence length="242" mass="27853">MELLEHERLDYLMKEHLRIIQNDDVFSFSTDALLLGHFTEVRKNDSIMDLCSGNGVVPLLLSYKTKRQIDGIEIQHQLVDMANRSIAFNQLTSQIQMYEMDLKDARTQFKPSQYSLVTCNPPYFKSNQLHQHQKDAHKIARHEIMCSLEDCCIAARHLLKQGGRLVMVHRAERLMDVLSNMRASGIEPKKLCFVYSKKSKDAQTIIVEGRKGGNQGLAIQPPFYIYNEDGTYTSEMSEVYYG</sequence>
<dbReference type="PANTHER" id="PTHR47739:SF1">
    <property type="entry name" value="TRNA1(VAL) (ADENINE(37)-N6)-METHYLTRANSFERASE"/>
    <property type="match status" value="1"/>
</dbReference>
<name>A0A151A186_9STAP</name>
<gene>
    <name evidence="3" type="ORF">A0131_12800</name>
    <name evidence="2" type="ORF">K8V85_07380</name>
</gene>
<proteinExistence type="predicted"/>
<dbReference type="GO" id="GO:0008168">
    <property type="term" value="F:methyltransferase activity"/>
    <property type="evidence" value="ECO:0007669"/>
    <property type="project" value="InterPro"/>
</dbReference>
<dbReference type="InterPro" id="IPR029063">
    <property type="entry name" value="SAM-dependent_MTases_sf"/>
</dbReference>
<evidence type="ECO:0000313" key="3">
    <source>
        <dbReference type="EMBL" id="KYH13188.1"/>
    </source>
</evidence>
<dbReference type="SUPFAM" id="SSF53335">
    <property type="entry name" value="S-adenosyl-L-methionine-dependent methyltransferases"/>
    <property type="match status" value="1"/>
</dbReference>
<dbReference type="PANTHER" id="PTHR47739">
    <property type="entry name" value="TRNA1(VAL) (ADENINE(37)-N6)-METHYLTRANSFERASE"/>
    <property type="match status" value="1"/>
</dbReference>
<reference evidence="2" key="3">
    <citation type="submission" date="2021-09" db="EMBL/GenBank/DDBJ databases">
        <authorList>
            <person name="Gilroy R."/>
        </authorList>
    </citation>
    <scope>NUCLEOTIDE SEQUENCE</scope>
    <source>
        <strain evidence="2">CHK149-3286</strain>
    </source>
</reference>
<comment type="caution">
    <text evidence="3">The sequence shown here is derived from an EMBL/GenBank/DDBJ whole genome shotgun (WGS) entry which is preliminary data.</text>
</comment>
<reference evidence="2" key="2">
    <citation type="journal article" date="2021" name="PeerJ">
        <title>Extensive microbial diversity within the chicken gut microbiome revealed by metagenomics and culture.</title>
        <authorList>
            <person name="Gilroy R."/>
            <person name="Ravi A."/>
            <person name="Getino M."/>
            <person name="Pursley I."/>
            <person name="Horton D.L."/>
            <person name="Alikhan N.F."/>
            <person name="Baker D."/>
            <person name="Gharbi K."/>
            <person name="Hall N."/>
            <person name="Watson M."/>
            <person name="Adriaenssens E.M."/>
            <person name="Foster-Nyarko E."/>
            <person name="Jarju S."/>
            <person name="Secka A."/>
            <person name="Antonio M."/>
            <person name="Oren A."/>
            <person name="Chaudhuri R.R."/>
            <person name="La Ragione R."/>
            <person name="Hildebrand F."/>
            <person name="Pallen M.J."/>
        </authorList>
    </citation>
    <scope>NUCLEOTIDE SEQUENCE</scope>
    <source>
        <strain evidence="2">CHK149-3286</strain>
    </source>
</reference>
<dbReference type="Gene3D" id="3.40.50.150">
    <property type="entry name" value="Vaccinia Virus protein VP39"/>
    <property type="match status" value="1"/>
</dbReference>
<protein>
    <submittedName>
        <fullName evidence="2">tRNA1(Val) (Adenine(37)-N6)-methyltransferase</fullName>
    </submittedName>
</protein>
<feature type="domain" description="Methyltransferase small" evidence="1">
    <location>
        <begin position="31"/>
        <end position="172"/>
    </location>
</feature>
<dbReference type="Pfam" id="PF05175">
    <property type="entry name" value="MTS"/>
    <property type="match status" value="1"/>
</dbReference>
<dbReference type="EMBL" id="LUGM01000003">
    <property type="protein sequence ID" value="KYH13188.1"/>
    <property type="molecule type" value="Genomic_DNA"/>
</dbReference>
<dbReference type="InterPro" id="IPR007848">
    <property type="entry name" value="Small_mtfrase_dom"/>
</dbReference>
<dbReference type="Proteomes" id="UP000706163">
    <property type="component" value="Unassembled WGS sequence"/>
</dbReference>
<dbReference type="AlphaFoldDB" id="A0A151A186"/>
<dbReference type="InterPro" id="IPR050210">
    <property type="entry name" value="tRNA_Adenine-N(6)_MTase"/>
</dbReference>
<accession>A0A151A186</accession>